<sequence>MLVEKSLLVIDSGGAFFGFYTNIKYFKSFIGHYSMRIRFCFFEYSLRERSFGPRSFEFFSFLWDQKKSSF</sequence>
<gene>
    <name evidence="1" type="ORF">LEP1GSC038_0903</name>
</gene>
<accession>M6G7N5</accession>
<evidence type="ECO:0000313" key="2">
    <source>
        <dbReference type="Proteomes" id="UP000012101"/>
    </source>
</evidence>
<name>M6G7N5_9LEPT</name>
<dbReference type="EMBL" id="AFJM02000001">
    <property type="protein sequence ID" value="EMM74951.1"/>
    <property type="molecule type" value="Genomic_DNA"/>
</dbReference>
<dbReference type="AlphaFoldDB" id="M6G7N5"/>
<evidence type="ECO:0000313" key="1">
    <source>
        <dbReference type="EMBL" id="EMM74951.1"/>
    </source>
</evidence>
<protein>
    <submittedName>
        <fullName evidence="1">Uncharacterized protein</fullName>
    </submittedName>
</protein>
<proteinExistence type="predicted"/>
<comment type="caution">
    <text evidence="1">The sequence shown here is derived from an EMBL/GenBank/DDBJ whole genome shotgun (WGS) entry which is preliminary data.</text>
</comment>
<organism evidence="1 2">
    <name type="scientific">Leptospira weilii str. 2006001855</name>
    <dbReference type="NCBI Taxonomy" id="996804"/>
    <lineage>
        <taxon>Bacteria</taxon>
        <taxon>Pseudomonadati</taxon>
        <taxon>Spirochaetota</taxon>
        <taxon>Spirochaetia</taxon>
        <taxon>Leptospirales</taxon>
        <taxon>Leptospiraceae</taxon>
        <taxon>Leptospira</taxon>
    </lineage>
</organism>
<reference evidence="1 2" key="1">
    <citation type="submission" date="2013-01" db="EMBL/GenBank/DDBJ databases">
        <authorList>
            <person name="Harkins D.M."/>
            <person name="Durkin A.S."/>
            <person name="Brinkac L.M."/>
            <person name="Haft D.H."/>
            <person name="Selengut J.D."/>
            <person name="Sanka R."/>
            <person name="DePew J."/>
            <person name="Purushe J."/>
            <person name="Hospenthal D.R."/>
            <person name="Murray C.K."/>
            <person name="Pimentel G."/>
            <person name="Wasfy M."/>
            <person name="Vinetz J.M."/>
            <person name="Sutton G.G."/>
            <person name="Nierman W.C."/>
            <person name="Fouts D.E."/>
        </authorList>
    </citation>
    <scope>NUCLEOTIDE SEQUENCE [LARGE SCALE GENOMIC DNA]</scope>
    <source>
        <strain evidence="1 2">2006001855</strain>
    </source>
</reference>
<dbReference type="Proteomes" id="UP000012101">
    <property type="component" value="Unassembled WGS sequence"/>
</dbReference>